<evidence type="ECO:0000313" key="1">
    <source>
        <dbReference type="EMBL" id="KKL24072.1"/>
    </source>
</evidence>
<accession>A0A0F9CCE3</accession>
<reference evidence="1" key="1">
    <citation type="journal article" date="2015" name="Nature">
        <title>Complex archaea that bridge the gap between prokaryotes and eukaryotes.</title>
        <authorList>
            <person name="Spang A."/>
            <person name="Saw J.H."/>
            <person name="Jorgensen S.L."/>
            <person name="Zaremba-Niedzwiedzka K."/>
            <person name="Martijn J."/>
            <person name="Lind A.E."/>
            <person name="van Eijk R."/>
            <person name="Schleper C."/>
            <person name="Guy L."/>
            <person name="Ettema T.J."/>
        </authorList>
    </citation>
    <scope>NUCLEOTIDE SEQUENCE</scope>
</reference>
<feature type="non-terminal residue" evidence="1">
    <location>
        <position position="210"/>
    </location>
</feature>
<evidence type="ECO:0008006" key="2">
    <source>
        <dbReference type="Google" id="ProtNLM"/>
    </source>
</evidence>
<gene>
    <name evidence="1" type="ORF">LCGC14_2419030</name>
</gene>
<protein>
    <recommendedName>
        <fullName evidence="2">Glycosyltransferase subfamily 4-like N-terminal domain-containing protein</fullName>
    </recommendedName>
</protein>
<proteinExistence type="predicted"/>
<sequence>MKIVFTAPFWSCEVNSISRGPIYIATQGHDVLIITSQQSDSLKGKVSAPPSEIIDGAEFFRPYLDSKDLTWRPKACWSEVLEKVGKFQPDVIVGFGDPFYRLPLKLSRHFNVKLVMFFEYLRLDKFSLPIRGSGKIRNFFPGFYSFCSGLFRRYLLSRCSAVMFSYYGDISLIPEVEGYCSNIHYVPWCTETDNEQGEENRSRKTGIYIG</sequence>
<comment type="caution">
    <text evidence="1">The sequence shown here is derived from an EMBL/GenBank/DDBJ whole genome shotgun (WGS) entry which is preliminary data.</text>
</comment>
<organism evidence="1">
    <name type="scientific">marine sediment metagenome</name>
    <dbReference type="NCBI Taxonomy" id="412755"/>
    <lineage>
        <taxon>unclassified sequences</taxon>
        <taxon>metagenomes</taxon>
        <taxon>ecological metagenomes</taxon>
    </lineage>
</organism>
<name>A0A0F9CCE3_9ZZZZ</name>
<dbReference type="AlphaFoldDB" id="A0A0F9CCE3"/>
<dbReference type="EMBL" id="LAZR01036730">
    <property type="protein sequence ID" value="KKL24072.1"/>
    <property type="molecule type" value="Genomic_DNA"/>
</dbReference>
<dbReference type="SUPFAM" id="SSF53756">
    <property type="entry name" value="UDP-Glycosyltransferase/glycogen phosphorylase"/>
    <property type="match status" value="1"/>
</dbReference>